<dbReference type="InterPro" id="IPR038636">
    <property type="entry name" value="Wzi_sf"/>
</dbReference>
<dbReference type="STRING" id="1307839.L21SP5_02100"/>
<evidence type="ECO:0000313" key="2">
    <source>
        <dbReference type="Proteomes" id="UP000064893"/>
    </source>
</evidence>
<dbReference type="Proteomes" id="UP000064893">
    <property type="component" value="Chromosome"/>
</dbReference>
<dbReference type="KEGG" id="blq:L21SP5_02100"/>
<gene>
    <name evidence="1" type="ORF">L21SP5_02100</name>
</gene>
<dbReference type="RefSeq" id="WP_057953170.1">
    <property type="nucleotide sequence ID" value="NZ_CP013118.1"/>
</dbReference>
<proteinExistence type="predicted"/>
<name>A0A0S2I007_9BACT</name>
<keyword evidence="2" id="KW-1185">Reference proteome</keyword>
<evidence type="ECO:0000313" key="1">
    <source>
        <dbReference type="EMBL" id="ALO15737.1"/>
    </source>
</evidence>
<sequence>MAQKKIGIFFIIAVFCIPAELLSQPFSSYKDVVNYKHLLDSSLSSPPWKRTLIKDFEKDNGQPLFLKRILHDALLKHHTSLYDFEVNPDILFAAASENQNNTNYFVSGGGANIRYQHKQSFIFRGRVVGFRQTGLITDSVRTTNNLLQDVLYSQATPDGYKVLDLRINAVYRPSQFFRINFGVDNQFAGDGYHSVIQGDQSPPHPFGRLSTSFWKIDYTVGYHFLKDVAWPDLSETYRKYMTTHQLNFRLHPKFHVYAWEAVVWQQEDTLTQRGYDLSYLNPVIFFRPVEFQLGAPSPDNVLLGLGFRWQPFKWMRIYGQVMFDEFYLEEISARDGWWANKYALQLGANAAFYPGAHYLHLRAEFNMARPFTYSHIGSMQNYGSRFTPMAHPLGANFGEILTTLRWQWKRLGAMARIAYAQVGQDTHINYGQNIYRSYTTRDTEYGHKWLQGNLKSGVSADFRFMYTINPKMGLKLALGARKMTHYELNRDDLSEIYLRLSTFLPTGMKQLYRTK</sequence>
<dbReference type="EMBL" id="CP013118">
    <property type="protein sequence ID" value="ALO15737.1"/>
    <property type="molecule type" value="Genomic_DNA"/>
</dbReference>
<dbReference type="OrthoDB" id="9808260at2"/>
<organism evidence="1 2">
    <name type="scientific">Salinivirga cyanobacteriivorans</name>
    <dbReference type="NCBI Taxonomy" id="1307839"/>
    <lineage>
        <taxon>Bacteria</taxon>
        <taxon>Pseudomonadati</taxon>
        <taxon>Bacteroidota</taxon>
        <taxon>Bacteroidia</taxon>
        <taxon>Bacteroidales</taxon>
        <taxon>Salinivirgaceae</taxon>
        <taxon>Salinivirga</taxon>
    </lineage>
</organism>
<protein>
    <recommendedName>
        <fullName evidence="3">Capsule assembly Wzi family protein</fullName>
    </recommendedName>
</protein>
<dbReference type="AlphaFoldDB" id="A0A0S2I007"/>
<accession>A0A0S2I007</accession>
<dbReference type="Gene3D" id="2.40.160.130">
    <property type="entry name" value="Capsule assembly protein Wzi"/>
    <property type="match status" value="1"/>
</dbReference>
<evidence type="ECO:0008006" key="3">
    <source>
        <dbReference type="Google" id="ProtNLM"/>
    </source>
</evidence>
<reference evidence="1 2" key="1">
    <citation type="submission" date="2015-11" db="EMBL/GenBank/DDBJ databases">
        <title>Description and complete genome sequence of a novel strain predominating in hypersaline microbial mats and representing a new family of the Bacteriodetes phylum.</title>
        <authorList>
            <person name="Spring S."/>
            <person name="Bunk B."/>
            <person name="Sproer C."/>
            <person name="Klenk H.-P."/>
        </authorList>
    </citation>
    <scope>NUCLEOTIDE SEQUENCE [LARGE SCALE GENOMIC DNA]</scope>
    <source>
        <strain evidence="1 2">L21-Spi-D4</strain>
    </source>
</reference>